<feature type="region of interest" description="Disordered" evidence="1">
    <location>
        <begin position="20"/>
        <end position="47"/>
    </location>
</feature>
<evidence type="ECO:0000313" key="2">
    <source>
        <dbReference type="EMBL" id="KZN58071.1"/>
    </source>
</evidence>
<dbReference type="RefSeq" id="WP_155735724.1">
    <property type="nucleotide sequence ID" value="NZ_AUYC01000084.1"/>
</dbReference>
<protein>
    <submittedName>
        <fullName evidence="2">Uncharacterized protein</fullName>
    </submittedName>
</protein>
<reference evidence="2 3" key="1">
    <citation type="submission" date="2013-07" db="EMBL/GenBank/DDBJ databases">
        <title>Comparative Genomic and Metabolomic Analysis of Twelve Strains of Pseudoalteromonas luteoviolacea.</title>
        <authorList>
            <person name="Vynne N.G."/>
            <person name="Mansson M."/>
            <person name="Gram L."/>
        </authorList>
    </citation>
    <scope>NUCLEOTIDE SEQUENCE [LARGE SCALE GENOMIC DNA]</scope>
    <source>
        <strain evidence="2 3">CPMOR-1</strain>
    </source>
</reference>
<gene>
    <name evidence="2" type="ORF">N473_04850</name>
</gene>
<dbReference type="PATRIC" id="fig|1365248.3.peg.4940"/>
<dbReference type="AlphaFoldDB" id="A0A167HFS3"/>
<comment type="caution">
    <text evidence="2">The sequence shown here is derived from an EMBL/GenBank/DDBJ whole genome shotgun (WGS) entry which is preliminary data.</text>
</comment>
<accession>A0A167HFS3</accession>
<sequence length="47" mass="5022">MKVKKKNLKVLSNSAASYVNAGGTGGHSSRQPPQAMRIQPLVFVPNN</sequence>
<dbReference type="Proteomes" id="UP000076486">
    <property type="component" value="Unassembled WGS sequence"/>
</dbReference>
<evidence type="ECO:0000256" key="1">
    <source>
        <dbReference type="SAM" id="MobiDB-lite"/>
    </source>
</evidence>
<evidence type="ECO:0000313" key="3">
    <source>
        <dbReference type="Proteomes" id="UP000076486"/>
    </source>
</evidence>
<name>A0A167HFS3_9GAMM</name>
<proteinExistence type="predicted"/>
<organism evidence="2 3">
    <name type="scientific">Pseudoalteromonas luteoviolacea CPMOR-1</name>
    <dbReference type="NCBI Taxonomy" id="1365248"/>
    <lineage>
        <taxon>Bacteria</taxon>
        <taxon>Pseudomonadati</taxon>
        <taxon>Pseudomonadota</taxon>
        <taxon>Gammaproteobacteria</taxon>
        <taxon>Alteromonadales</taxon>
        <taxon>Pseudoalteromonadaceae</taxon>
        <taxon>Pseudoalteromonas</taxon>
    </lineage>
</organism>
<dbReference type="EMBL" id="AUYC01000084">
    <property type="protein sequence ID" value="KZN58071.1"/>
    <property type="molecule type" value="Genomic_DNA"/>
</dbReference>